<accession>A0AA86RG10</accession>
<reference evidence="2 3" key="2">
    <citation type="submission" date="2024-07" db="EMBL/GenBank/DDBJ databases">
        <authorList>
            <person name="Akdeniz Z."/>
        </authorList>
    </citation>
    <scope>NUCLEOTIDE SEQUENCE [LARGE SCALE GENOMIC DNA]</scope>
</reference>
<keyword evidence="3" id="KW-1185">Reference proteome</keyword>
<dbReference type="EMBL" id="CAXDID020000325">
    <property type="protein sequence ID" value="CAL6077313.1"/>
    <property type="molecule type" value="Genomic_DNA"/>
</dbReference>
<comment type="caution">
    <text evidence="1">The sequence shown here is derived from an EMBL/GenBank/DDBJ whole genome shotgun (WGS) entry which is preliminary data.</text>
</comment>
<evidence type="ECO:0000313" key="3">
    <source>
        <dbReference type="Proteomes" id="UP001642409"/>
    </source>
</evidence>
<organism evidence="1">
    <name type="scientific">Hexamita inflata</name>
    <dbReference type="NCBI Taxonomy" id="28002"/>
    <lineage>
        <taxon>Eukaryota</taxon>
        <taxon>Metamonada</taxon>
        <taxon>Diplomonadida</taxon>
        <taxon>Hexamitidae</taxon>
        <taxon>Hexamitinae</taxon>
        <taxon>Hexamita</taxon>
    </lineage>
</organism>
<sequence length="146" mass="17401">MYQKSFLKQQYIAVLTGAKDNFHHVRVQCFNSKVSFQEQNKIVLHQAKHYIAKFSHRIVQLLEDAICLKRDYNHHQTTFFSYVIFQLTAVFPPEYSQQNHIASRIMNQMEDITSNFYFLDLNVDSYVRHHTCHIVFSALLHKTTYI</sequence>
<name>A0AA86RG10_9EUKA</name>
<dbReference type="EMBL" id="CATOUU010001123">
    <property type="protein sequence ID" value="CAI9973461.1"/>
    <property type="molecule type" value="Genomic_DNA"/>
</dbReference>
<proteinExistence type="predicted"/>
<dbReference type="AlphaFoldDB" id="A0AA86RG10"/>
<dbReference type="Proteomes" id="UP001642409">
    <property type="component" value="Unassembled WGS sequence"/>
</dbReference>
<reference evidence="1" key="1">
    <citation type="submission" date="2023-06" db="EMBL/GenBank/DDBJ databases">
        <authorList>
            <person name="Kurt Z."/>
        </authorList>
    </citation>
    <scope>NUCLEOTIDE SEQUENCE</scope>
</reference>
<evidence type="ECO:0000313" key="1">
    <source>
        <dbReference type="EMBL" id="CAI9973461.1"/>
    </source>
</evidence>
<evidence type="ECO:0000313" key="2">
    <source>
        <dbReference type="EMBL" id="CAL6077313.1"/>
    </source>
</evidence>
<gene>
    <name evidence="2" type="ORF">HINF_LOCUS58198</name>
    <name evidence="1" type="ORF">HINF_LOCUS61106</name>
</gene>
<protein>
    <submittedName>
        <fullName evidence="2">Hypothetical_protein</fullName>
    </submittedName>
</protein>